<dbReference type="PANTHER" id="PTHR15020:SF50">
    <property type="entry name" value="UPF0659 PROTEIN YMR090W"/>
    <property type="match status" value="1"/>
</dbReference>
<dbReference type="InterPro" id="IPR036291">
    <property type="entry name" value="NAD(P)-bd_dom_sf"/>
</dbReference>
<proteinExistence type="predicted"/>
<name>A0A4Q5MVT0_9MICO</name>
<dbReference type="EMBL" id="SDWW01000061">
    <property type="protein sequence ID" value="RYV49625.1"/>
    <property type="molecule type" value="Genomic_DNA"/>
</dbReference>
<dbReference type="PANTHER" id="PTHR15020">
    <property type="entry name" value="FLAVIN REDUCTASE-RELATED"/>
    <property type="match status" value="1"/>
</dbReference>
<evidence type="ECO:0000313" key="2">
    <source>
        <dbReference type="EMBL" id="RYV49625.1"/>
    </source>
</evidence>
<comment type="caution">
    <text evidence="2">The sequence shown here is derived from an EMBL/GenBank/DDBJ whole genome shotgun (WGS) entry which is preliminary data.</text>
</comment>
<dbReference type="InterPro" id="IPR016040">
    <property type="entry name" value="NAD(P)-bd_dom"/>
</dbReference>
<organism evidence="2 3">
    <name type="scientific">Pengzhenrongella frigida</name>
    <dbReference type="NCBI Taxonomy" id="1259133"/>
    <lineage>
        <taxon>Bacteria</taxon>
        <taxon>Bacillati</taxon>
        <taxon>Actinomycetota</taxon>
        <taxon>Actinomycetes</taxon>
        <taxon>Micrococcales</taxon>
        <taxon>Pengzhenrongella</taxon>
    </lineage>
</organism>
<dbReference type="AlphaFoldDB" id="A0A4Q5MVT0"/>
<keyword evidence="3" id="KW-1185">Reference proteome</keyword>
<accession>A0A4Q5MVT0</accession>
<sequence length="225" mass="22446">MTTIAVLGASGQIGRSLVALLAARGDTVLGIVRSPERVVEIDALGGRGVLLDVEHATAAQLAAALGGADAVVFAAGAGAGSGAERKRTVDLGGSVLLARAAALAGIARYVQISAAGIDQPAAADADPSWAAYVEAKREADERLRATALDWTILRPGPLTDVRGTGLVALTAVADGGPVPRADVAALVVACLDEPASIGAQWWVAGGGEPVARAVHRAARLLAEAS</sequence>
<dbReference type="OrthoDB" id="4248066at2"/>
<dbReference type="Gene3D" id="3.40.50.720">
    <property type="entry name" value="NAD(P)-binding Rossmann-like Domain"/>
    <property type="match status" value="1"/>
</dbReference>
<reference evidence="2 3" key="1">
    <citation type="submission" date="2019-01" db="EMBL/GenBank/DDBJ databases">
        <title>Novel species of Cellulomonas.</title>
        <authorList>
            <person name="Liu Q."/>
            <person name="Xin Y.-H."/>
        </authorList>
    </citation>
    <scope>NUCLEOTIDE SEQUENCE [LARGE SCALE GENOMIC DNA]</scope>
    <source>
        <strain evidence="2 3">HLT2-17</strain>
    </source>
</reference>
<gene>
    <name evidence="2" type="ORF">EUA98_17820</name>
</gene>
<dbReference type="SUPFAM" id="SSF51735">
    <property type="entry name" value="NAD(P)-binding Rossmann-fold domains"/>
    <property type="match status" value="1"/>
</dbReference>
<evidence type="ECO:0000313" key="3">
    <source>
        <dbReference type="Proteomes" id="UP000293764"/>
    </source>
</evidence>
<evidence type="ECO:0000259" key="1">
    <source>
        <dbReference type="Pfam" id="PF13460"/>
    </source>
</evidence>
<dbReference type="RefSeq" id="WP_130104044.1">
    <property type="nucleotide sequence ID" value="NZ_SDWW01000061.1"/>
</dbReference>
<protein>
    <submittedName>
        <fullName evidence="2">NAD-dependent epimerase/dehydratase family protein</fullName>
    </submittedName>
</protein>
<feature type="domain" description="NAD(P)-binding" evidence="1">
    <location>
        <begin position="8"/>
        <end position="194"/>
    </location>
</feature>
<dbReference type="Proteomes" id="UP000293764">
    <property type="component" value="Unassembled WGS sequence"/>
</dbReference>
<dbReference type="Pfam" id="PF13460">
    <property type="entry name" value="NAD_binding_10"/>
    <property type="match status" value="1"/>
</dbReference>